<evidence type="ECO:0000313" key="6">
    <source>
        <dbReference type="EMBL" id="CAK7268079.1"/>
    </source>
</evidence>
<feature type="compositionally biased region" description="Low complexity" evidence="4">
    <location>
        <begin position="356"/>
        <end position="369"/>
    </location>
</feature>
<proteinExistence type="predicted"/>
<evidence type="ECO:0000256" key="1">
    <source>
        <dbReference type="ARBA" id="ARBA00004123"/>
    </source>
</evidence>
<feature type="region of interest" description="Disordered" evidence="4">
    <location>
        <begin position="269"/>
        <end position="290"/>
    </location>
</feature>
<evidence type="ECO:0000256" key="4">
    <source>
        <dbReference type="SAM" id="MobiDB-lite"/>
    </source>
</evidence>
<dbReference type="PANTHER" id="PTHR24341">
    <property type="entry name" value="HOMEOBOX PROTEIN ENGRAILED"/>
    <property type="match status" value="1"/>
</dbReference>
<keyword evidence="7" id="KW-1185">Reference proteome</keyword>
<organism evidence="6 7">
    <name type="scientific">Sporothrix epigloea</name>
    <dbReference type="NCBI Taxonomy" id="1892477"/>
    <lineage>
        <taxon>Eukaryota</taxon>
        <taxon>Fungi</taxon>
        <taxon>Dikarya</taxon>
        <taxon>Ascomycota</taxon>
        <taxon>Pezizomycotina</taxon>
        <taxon>Sordariomycetes</taxon>
        <taxon>Sordariomycetidae</taxon>
        <taxon>Ophiostomatales</taxon>
        <taxon>Ophiostomataceae</taxon>
        <taxon>Sporothrix</taxon>
    </lineage>
</organism>
<dbReference type="Proteomes" id="UP001642501">
    <property type="component" value="Unassembled WGS sequence"/>
</dbReference>
<dbReference type="PROSITE" id="PS50071">
    <property type="entry name" value="HOMEOBOX_2"/>
    <property type="match status" value="1"/>
</dbReference>
<keyword evidence="2 3" id="KW-0539">Nucleus</keyword>
<evidence type="ECO:0000256" key="3">
    <source>
        <dbReference type="PROSITE-ProRule" id="PRU00108"/>
    </source>
</evidence>
<name>A0ABP0DJU2_9PEZI</name>
<evidence type="ECO:0000313" key="7">
    <source>
        <dbReference type="Proteomes" id="UP001642501"/>
    </source>
</evidence>
<feature type="region of interest" description="Disordered" evidence="4">
    <location>
        <begin position="141"/>
        <end position="169"/>
    </location>
</feature>
<dbReference type="SUPFAM" id="SSF46689">
    <property type="entry name" value="Homeodomain-like"/>
    <property type="match status" value="1"/>
</dbReference>
<dbReference type="InterPro" id="IPR050720">
    <property type="entry name" value="Engrailed_Homeobox_TFs"/>
</dbReference>
<feature type="region of interest" description="Disordered" evidence="4">
    <location>
        <begin position="356"/>
        <end position="387"/>
    </location>
</feature>
<dbReference type="Gene3D" id="1.10.10.60">
    <property type="entry name" value="Homeodomain-like"/>
    <property type="match status" value="1"/>
</dbReference>
<feature type="compositionally biased region" description="Polar residues" evidence="4">
    <location>
        <begin position="158"/>
        <end position="169"/>
    </location>
</feature>
<accession>A0ABP0DJU2</accession>
<evidence type="ECO:0000259" key="5">
    <source>
        <dbReference type="PROSITE" id="PS50071"/>
    </source>
</evidence>
<dbReference type="SMART" id="SM00389">
    <property type="entry name" value="HOX"/>
    <property type="match status" value="1"/>
</dbReference>
<dbReference type="CDD" id="cd00086">
    <property type="entry name" value="homeodomain"/>
    <property type="match status" value="1"/>
</dbReference>
<dbReference type="InterPro" id="IPR001356">
    <property type="entry name" value="HD"/>
</dbReference>
<reference evidence="6 7" key="1">
    <citation type="submission" date="2024-01" db="EMBL/GenBank/DDBJ databases">
        <authorList>
            <person name="Allen C."/>
            <person name="Tagirdzhanova G."/>
        </authorList>
    </citation>
    <scope>NUCLEOTIDE SEQUENCE [LARGE SCALE GENOMIC DNA]</scope>
    <source>
        <strain evidence="6 7">CBS 573.63</strain>
    </source>
</reference>
<feature type="compositionally biased region" description="Polar residues" evidence="4">
    <location>
        <begin position="269"/>
        <end position="282"/>
    </location>
</feature>
<evidence type="ECO:0000256" key="2">
    <source>
        <dbReference type="ARBA" id="ARBA00023242"/>
    </source>
</evidence>
<dbReference type="InterPro" id="IPR009057">
    <property type="entry name" value="Homeodomain-like_sf"/>
</dbReference>
<dbReference type="PANTHER" id="PTHR24341:SF6">
    <property type="entry name" value="HOMEOBOX PROTEIN INVECTED"/>
    <property type="match status" value="1"/>
</dbReference>
<keyword evidence="3" id="KW-0371">Homeobox</keyword>
<sequence>MDYPTVMHSIPQMGMLIGAVPRPDDISRPRHAYPYSYGGEPFYLFSQMPAHHRSMTEAQLAIATKQMDPKPRLGKDEVQMLEDEFQKNSKPSTMRKREIADILKVDNPRINVSTSIDVSPIAPQTAIADIVVRDQNWFQNRRAKAKQMSRQAGKPTHDNLSPSASSPSEQLDDSVIVNEYFDSQNQSLPLRASSATFPVADQPSLTIVYPPHDEVSVDFKHSTSPSDPSTEGYPSPASLVYPLTTSASDELPFQAVLNGAYISTPCNTTSYSSHASPQQAPSMSDELGSEAEFDPSLDAYAPFTATSVALGAEHVMPQNGSFQSELLSMDNISQLDKETQSLSAFEVSAFDETLSLSKSSSGSPHSSVSDLRFKSPPPPANIASRRNKGAPAMLNATALRSQSFGPKTSVELGGKRADGAPTQAIRRIASATGLISNRVQKPGVPAAPRSPLYYERTKEALLQSLHTATSAGGGGPPVRSLSHSGLPVSPNEALTPNGTAMVSSSFSDDERYLSYGNSAPATIATAGHHNPYFGTGSSMLKTPPSTPGFHGLAQSGNEYNQHTQWSFVPQDEALLTPSLGSFGSEEFTMLQTAPSYIATSQPPTPVYQSLGHGYFPMGLQGVGGCGVTGVPAAPGLSDYPFPGEGYIFTGSYGNTSPCHSKSKMFQFTQNVTPQDYNAER</sequence>
<keyword evidence="3" id="KW-0238">DNA-binding</keyword>
<feature type="domain" description="Homeobox" evidence="5">
    <location>
        <begin position="64"/>
        <end position="148"/>
    </location>
</feature>
<comment type="caution">
    <text evidence="6">The sequence shown here is derived from an EMBL/GenBank/DDBJ whole genome shotgun (WGS) entry which is preliminary data.</text>
</comment>
<protein>
    <recommendedName>
        <fullName evidence="5">Homeobox domain-containing protein</fullName>
    </recommendedName>
</protein>
<feature type="region of interest" description="Disordered" evidence="4">
    <location>
        <begin position="467"/>
        <end position="493"/>
    </location>
</feature>
<gene>
    <name evidence="6" type="ORF">SEPCBS57363_002914</name>
</gene>
<comment type="subcellular location">
    <subcellularLocation>
        <location evidence="1 3">Nucleus</location>
    </subcellularLocation>
</comment>
<feature type="DNA-binding region" description="Homeobox" evidence="3">
    <location>
        <begin position="66"/>
        <end position="149"/>
    </location>
</feature>
<dbReference type="EMBL" id="CAWUOM010000042">
    <property type="protein sequence ID" value="CAK7268079.1"/>
    <property type="molecule type" value="Genomic_DNA"/>
</dbReference>